<dbReference type="Proteomes" id="UP000603865">
    <property type="component" value="Unassembled WGS sequence"/>
</dbReference>
<dbReference type="InterPro" id="IPR036388">
    <property type="entry name" value="WH-like_DNA-bd_sf"/>
</dbReference>
<dbReference type="InterPro" id="IPR036390">
    <property type="entry name" value="WH_DNA-bd_sf"/>
</dbReference>
<evidence type="ECO:0000256" key="1">
    <source>
        <dbReference type="ARBA" id="ARBA00023015"/>
    </source>
</evidence>
<dbReference type="CDD" id="cd07377">
    <property type="entry name" value="WHTH_GntR"/>
    <property type="match status" value="1"/>
</dbReference>
<dbReference type="SUPFAM" id="SSF64288">
    <property type="entry name" value="Chorismate lyase-like"/>
    <property type="match status" value="1"/>
</dbReference>
<dbReference type="GO" id="GO:0003700">
    <property type="term" value="F:DNA-binding transcription factor activity"/>
    <property type="evidence" value="ECO:0007669"/>
    <property type="project" value="InterPro"/>
</dbReference>
<keyword evidence="6" id="KW-1185">Reference proteome</keyword>
<dbReference type="SMART" id="SM00345">
    <property type="entry name" value="HTH_GNTR"/>
    <property type="match status" value="1"/>
</dbReference>
<accession>A0A918CCA9</accession>
<dbReference type="PANTHER" id="PTHR44846">
    <property type="entry name" value="MANNOSYL-D-GLYCERATE TRANSPORT/METABOLISM SYSTEM REPRESSOR MNGR-RELATED"/>
    <property type="match status" value="1"/>
</dbReference>
<evidence type="ECO:0000313" key="5">
    <source>
        <dbReference type="EMBL" id="GGR14008.1"/>
    </source>
</evidence>
<reference evidence="5" key="1">
    <citation type="journal article" date="2014" name="Int. J. Syst. Evol. Microbiol.">
        <title>Complete genome sequence of Corynebacterium casei LMG S-19264T (=DSM 44701T), isolated from a smear-ripened cheese.</title>
        <authorList>
            <consortium name="US DOE Joint Genome Institute (JGI-PGF)"/>
            <person name="Walter F."/>
            <person name="Albersmeier A."/>
            <person name="Kalinowski J."/>
            <person name="Ruckert C."/>
        </authorList>
    </citation>
    <scope>NUCLEOTIDE SEQUENCE</scope>
    <source>
        <strain evidence="5">JCM 31311</strain>
    </source>
</reference>
<name>A0A918CCA9_9DEIO</name>
<dbReference type="Pfam" id="PF07702">
    <property type="entry name" value="UTRA"/>
    <property type="match status" value="1"/>
</dbReference>
<comment type="caution">
    <text evidence="5">The sequence shown here is derived from an EMBL/GenBank/DDBJ whole genome shotgun (WGS) entry which is preliminary data.</text>
</comment>
<keyword evidence="2" id="KW-0238">DNA-binding</keyword>
<dbReference type="SMART" id="SM00866">
    <property type="entry name" value="UTRA"/>
    <property type="match status" value="1"/>
</dbReference>
<dbReference type="AlphaFoldDB" id="A0A918CCA9"/>
<dbReference type="InterPro" id="IPR000524">
    <property type="entry name" value="Tscrpt_reg_HTH_GntR"/>
</dbReference>
<dbReference type="Pfam" id="PF00392">
    <property type="entry name" value="GntR"/>
    <property type="match status" value="1"/>
</dbReference>
<reference evidence="5" key="2">
    <citation type="submission" date="2020-09" db="EMBL/GenBank/DDBJ databases">
        <authorList>
            <person name="Sun Q."/>
            <person name="Ohkuma M."/>
        </authorList>
    </citation>
    <scope>NUCLEOTIDE SEQUENCE</scope>
    <source>
        <strain evidence="5">JCM 31311</strain>
    </source>
</reference>
<protein>
    <submittedName>
        <fullName evidence="5">GntR family transcriptional regulator</fullName>
    </submittedName>
</protein>
<dbReference type="Gene3D" id="3.40.1410.10">
    <property type="entry name" value="Chorismate lyase-like"/>
    <property type="match status" value="1"/>
</dbReference>
<dbReference type="PANTHER" id="PTHR44846:SF1">
    <property type="entry name" value="MANNOSYL-D-GLYCERATE TRANSPORT_METABOLISM SYSTEM REPRESSOR MNGR-RELATED"/>
    <property type="match status" value="1"/>
</dbReference>
<gene>
    <name evidence="5" type="ORF">GCM10008957_28550</name>
</gene>
<sequence>MPHLVLDANATTPIYLQVSQELQRWLASDAAQAGTALPSERDLATHLGVSRVTVRQALALLTTQGLLERRQGSGTFILPRRIEHPLGTLQSFSDDMRARGLTPGARILDFALAQATPQEAMTLGLGASSRVYRIRRLRTADGAPLAVERSVLPEERVGELSPEGLTDSSLYALLLSRRLLPVRALRHLRAVNADAEYAALLGVRLGAALLMTERVSWNAGGVPIEMASAHYRGDRYDFLMELVQPEAGS</sequence>
<keyword evidence="3" id="KW-0804">Transcription</keyword>
<evidence type="ECO:0000256" key="3">
    <source>
        <dbReference type="ARBA" id="ARBA00023163"/>
    </source>
</evidence>
<dbReference type="PROSITE" id="PS50949">
    <property type="entry name" value="HTH_GNTR"/>
    <property type="match status" value="1"/>
</dbReference>
<organism evidence="5 6">
    <name type="scientific">Deinococcus ruber</name>
    <dbReference type="NCBI Taxonomy" id="1848197"/>
    <lineage>
        <taxon>Bacteria</taxon>
        <taxon>Thermotogati</taxon>
        <taxon>Deinococcota</taxon>
        <taxon>Deinococci</taxon>
        <taxon>Deinococcales</taxon>
        <taxon>Deinococcaceae</taxon>
        <taxon>Deinococcus</taxon>
    </lineage>
</organism>
<dbReference type="PRINTS" id="PR00035">
    <property type="entry name" value="HTHGNTR"/>
</dbReference>
<evidence type="ECO:0000256" key="2">
    <source>
        <dbReference type="ARBA" id="ARBA00023125"/>
    </source>
</evidence>
<evidence type="ECO:0000313" key="6">
    <source>
        <dbReference type="Proteomes" id="UP000603865"/>
    </source>
</evidence>
<dbReference type="InterPro" id="IPR011663">
    <property type="entry name" value="UTRA"/>
</dbReference>
<feature type="domain" description="HTH gntR-type" evidence="4">
    <location>
        <begin position="12"/>
        <end position="80"/>
    </location>
</feature>
<dbReference type="InterPro" id="IPR050679">
    <property type="entry name" value="Bact_HTH_transcr_reg"/>
</dbReference>
<proteinExistence type="predicted"/>
<dbReference type="EMBL" id="BMQL01000016">
    <property type="protein sequence ID" value="GGR14008.1"/>
    <property type="molecule type" value="Genomic_DNA"/>
</dbReference>
<dbReference type="SUPFAM" id="SSF46785">
    <property type="entry name" value="Winged helix' DNA-binding domain"/>
    <property type="match status" value="1"/>
</dbReference>
<dbReference type="Gene3D" id="1.10.10.10">
    <property type="entry name" value="Winged helix-like DNA-binding domain superfamily/Winged helix DNA-binding domain"/>
    <property type="match status" value="1"/>
</dbReference>
<dbReference type="GO" id="GO:0003677">
    <property type="term" value="F:DNA binding"/>
    <property type="evidence" value="ECO:0007669"/>
    <property type="project" value="UniProtKB-KW"/>
</dbReference>
<dbReference type="InterPro" id="IPR028978">
    <property type="entry name" value="Chorismate_lyase_/UTRA_dom_sf"/>
</dbReference>
<keyword evidence="1" id="KW-0805">Transcription regulation</keyword>
<evidence type="ECO:0000259" key="4">
    <source>
        <dbReference type="PROSITE" id="PS50949"/>
    </source>
</evidence>
<dbReference type="GO" id="GO:0045892">
    <property type="term" value="P:negative regulation of DNA-templated transcription"/>
    <property type="evidence" value="ECO:0007669"/>
    <property type="project" value="TreeGrafter"/>
</dbReference>